<dbReference type="SUPFAM" id="SSF88697">
    <property type="entry name" value="PUA domain-like"/>
    <property type="match status" value="1"/>
</dbReference>
<accession>A0A7J7MPA8</accession>
<name>A0A7J7MPA8_9MAGN</name>
<evidence type="ECO:0000313" key="1">
    <source>
        <dbReference type="EMBL" id="KAF6156723.1"/>
    </source>
</evidence>
<reference evidence="1 2" key="1">
    <citation type="journal article" date="2020" name="IScience">
        <title>Genome Sequencing of the Endangered Kingdonia uniflora (Circaeasteraceae, Ranunculales) Reveals Potential Mechanisms of Evolutionary Specialization.</title>
        <authorList>
            <person name="Sun Y."/>
            <person name="Deng T."/>
            <person name="Zhang A."/>
            <person name="Moore M.J."/>
            <person name="Landis J.B."/>
            <person name="Lin N."/>
            <person name="Zhang H."/>
            <person name="Zhang X."/>
            <person name="Huang J."/>
            <person name="Zhang X."/>
            <person name="Sun H."/>
            <person name="Wang H."/>
        </authorList>
    </citation>
    <scope>NUCLEOTIDE SEQUENCE [LARGE SCALE GENOMIC DNA]</scope>
    <source>
        <strain evidence="1">TB1705</strain>
        <tissue evidence="1">Leaf</tissue>
    </source>
</reference>
<comment type="caution">
    <text evidence="1">The sequence shown here is derived from an EMBL/GenBank/DDBJ whole genome shotgun (WGS) entry which is preliminary data.</text>
</comment>
<dbReference type="InterPro" id="IPR036987">
    <property type="entry name" value="SRA-YDG_sf"/>
</dbReference>
<dbReference type="InterPro" id="IPR051357">
    <property type="entry name" value="H3K9_HMTase_SUVAR3-9"/>
</dbReference>
<dbReference type="EMBL" id="JACGCM010001303">
    <property type="protein sequence ID" value="KAF6156723.1"/>
    <property type="molecule type" value="Genomic_DNA"/>
</dbReference>
<dbReference type="Gene3D" id="2.170.270.10">
    <property type="entry name" value="SET domain"/>
    <property type="match status" value="1"/>
</dbReference>
<keyword evidence="2" id="KW-1185">Reference proteome</keyword>
<dbReference type="GO" id="GO:0042054">
    <property type="term" value="F:histone methyltransferase activity"/>
    <property type="evidence" value="ECO:0007669"/>
    <property type="project" value="TreeGrafter"/>
</dbReference>
<dbReference type="Gene3D" id="2.30.280.10">
    <property type="entry name" value="SRA-YDG"/>
    <property type="match status" value="2"/>
</dbReference>
<gene>
    <name evidence="1" type="ORF">GIB67_010995</name>
</gene>
<sequence>MWIIPTTSYTGQGGNDLLGNKSQMADQKLERGNLALKVVKHWVEYGVSKFIVHKYRLRRLGGQPALTTNQVQFTRKNAKEAIGELRGLVCTDISGGQERVPIHATNVVMMHQLHQWVATQLGTYVMQTFPPFRASPGFEYQKLMQIDESVTLSKRAGGCKCKGMCNPNTCACAKLNGDDFPYVRKDGGR</sequence>
<organism evidence="1 2">
    <name type="scientific">Kingdonia uniflora</name>
    <dbReference type="NCBI Taxonomy" id="39325"/>
    <lineage>
        <taxon>Eukaryota</taxon>
        <taxon>Viridiplantae</taxon>
        <taxon>Streptophyta</taxon>
        <taxon>Embryophyta</taxon>
        <taxon>Tracheophyta</taxon>
        <taxon>Spermatophyta</taxon>
        <taxon>Magnoliopsida</taxon>
        <taxon>Ranunculales</taxon>
        <taxon>Circaeasteraceae</taxon>
        <taxon>Kingdonia</taxon>
    </lineage>
</organism>
<dbReference type="GO" id="GO:0003690">
    <property type="term" value="F:double-stranded DNA binding"/>
    <property type="evidence" value="ECO:0007669"/>
    <property type="project" value="TreeGrafter"/>
</dbReference>
<proteinExistence type="predicted"/>
<dbReference type="PANTHER" id="PTHR45660:SF94">
    <property type="entry name" value="HISTONE-LYSINE N-METHYLTRANSFERASE, H3 LYSINE-9 SPECIFIC SUVH4"/>
    <property type="match status" value="1"/>
</dbReference>
<dbReference type="Proteomes" id="UP000541444">
    <property type="component" value="Unassembled WGS sequence"/>
</dbReference>
<dbReference type="InterPro" id="IPR046341">
    <property type="entry name" value="SET_dom_sf"/>
</dbReference>
<protein>
    <submittedName>
        <fullName evidence="1">Uncharacterized protein</fullName>
    </submittedName>
</protein>
<evidence type="ECO:0000313" key="2">
    <source>
        <dbReference type="Proteomes" id="UP000541444"/>
    </source>
</evidence>
<dbReference type="InterPro" id="IPR015947">
    <property type="entry name" value="PUA-like_sf"/>
</dbReference>
<dbReference type="AlphaFoldDB" id="A0A7J7MPA8"/>
<dbReference type="PANTHER" id="PTHR45660">
    <property type="entry name" value="HISTONE-LYSINE N-METHYLTRANSFERASE SETMAR"/>
    <property type="match status" value="1"/>
</dbReference>
<dbReference type="OrthoDB" id="5792673at2759"/>